<dbReference type="GO" id="GO:0003723">
    <property type="term" value="F:RNA binding"/>
    <property type="evidence" value="ECO:0007669"/>
    <property type="project" value="InterPro"/>
</dbReference>
<dbReference type="OrthoDB" id="185373at2759"/>
<evidence type="ECO:0000256" key="3">
    <source>
        <dbReference type="PROSITE-ProRule" id="PRU00708"/>
    </source>
</evidence>
<dbReference type="PANTHER" id="PTHR47926:SF452">
    <property type="entry name" value="PENTATRICOPEPTIDE REPEAT-CONTAINING PROTEIN"/>
    <property type="match status" value="1"/>
</dbReference>
<dbReference type="FunFam" id="1.25.40.10:FF:000280">
    <property type="entry name" value="Pentatricopeptide repeat-containing protein"/>
    <property type="match status" value="1"/>
</dbReference>
<dbReference type="PANTHER" id="PTHR47926">
    <property type="entry name" value="PENTATRICOPEPTIDE REPEAT-CONTAINING PROTEIN"/>
    <property type="match status" value="1"/>
</dbReference>
<evidence type="ECO:0000256" key="2">
    <source>
        <dbReference type="ARBA" id="ARBA00061659"/>
    </source>
</evidence>
<evidence type="ECO:0000256" key="1">
    <source>
        <dbReference type="ARBA" id="ARBA00022737"/>
    </source>
</evidence>
<comment type="similarity">
    <text evidence="2">Belongs to the PPR family. PCMP-E subfamily.</text>
</comment>
<accession>A0A9D5D4T9</accession>
<organism evidence="4 5">
    <name type="scientific">Dioscorea zingiberensis</name>
    <dbReference type="NCBI Taxonomy" id="325984"/>
    <lineage>
        <taxon>Eukaryota</taxon>
        <taxon>Viridiplantae</taxon>
        <taxon>Streptophyta</taxon>
        <taxon>Embryophyta</taxon>
        <taxon>Tracheophyta</taxon>
        <taxon>Spermatophyta</taxon>
        <taxon>Magnoliopsida</taxon>
        <taxon>Liliopsida</taxon>
        <taxon>Dioscoreales</taxon>
        <taxon>Dioscoreaceae</taxon>
        <taxon>Dioscorea</taxon>
    </lineage>
</organism>
<name>A0A9D5D4T9_9LILI</name>
<dbReference type="AlphaFoldDB" id="A0A9D5D4T9"/>
<dbReference type="FunFam" id="1.25.40.10:FF:000285">
    <property type="entry name" value="Pentatricopeptide repeat-containing protein, chloroplastic"/>
    <property type="match status" value="1"/>
</dbReference>
<dbReference type="Pfam" id="PF13041">
    <property type="entry name" value="PPR_2"/>
    <property type="match status" value="1"/>
</dbReference>
<dbReference type="InterPro" id="IPR002885">
    <property type="entry name" value="PPR_rpt"/>
</dbReference>
<protein>
    <recommendedName>
        <fullName evidence="6">Pentatricopeptide repeat-containing protein</fullName>
    </recommendedName>
</protein>
<keyword evidence="5" id="KW-1185">Reference proteome</keyword>
<dbReference type="Gene3D" id="1.25.40.10">
    <property type="entry name" value="Tetratricopeptide repeat domain"/>
    <property type="match status" value="4"/>
</dbReference>
<feature type="repeat" description="PPR" evidence="3">
    <location>
        <begin position="353"/>
        <end position="387"/>
    </location>
</feature>
<dbReference type="PROSITE" id="PS51375">
    <property type="entry name" value="PPR"/>
    <property type="match status" value="7"/>
</dbReference>
<dbReference type="InterPro" id="IPR046960">
    <property type="entry name" value="PPR_At4g14850-like_plant"/>
</dbReference>
<comment type="caution">
    <text evidence="4">The sequence shown here is derived from an EMBL/GenBank/DDBJ whole genome shotgun (WGS) entry which is preliminary data.</text>
</comment>
<dbReference type="EMBL" id="JAGGNH010000001">
    <property type="protein sequence ID" value="KAJ0984342.1"/>
    <property type="molecule type" value="Genomic_DNA"/>
</dbReference>
<dbReference type="Proteomes" id="UP001085076">
    <property type="component" value="Miscellaneous, Linkage group lg01"/>
</dbReference>
<evidence type="ECO:0008006" key="6">
    <source>
        <dbReference type="Google" id="ProtNLM"/>
    </source>
</evidence>
<keyword evidence="1" id="KW-0677">Repeat</keyword>
<dbReference type="FunFam" id="1.25.40.10:FF:000031">
    <property type="entry name" value="Pentatricopeptide repeat-containing protein mitochondrial"/>
    <property type="match status" value="1"/>
</dbReference>
<feature type="repeat" description="PPR" evidence="3">
    <location>
        <begin position="486"/>
        <end position="520"/>
    </location>
</feature>
<feature type="repeat" description="PPR" evidence="3">
    <location>
        <begin position="455"/>
        <end position="485"/>
    </location>
</feature>
<proteinExistence type="inferred from homology"/>
<gene>
    <name evidence="4" type="ORF">J5N97_002698</name>
</gene>
<dbReference type="InterPro" id="IPR046848">
    <property type="entry name" value="E_motif"/>
</dbReference>
<reference evidence="4" key="2">
    <citation type="journal article" date="2022" name="Hortic Res">
        <title>The genome of Dioscorea zingiberensis sheds light on the biosynthesis, origin and evolution of the medicinally important diosgenin saponins.</title>
        <authorList>
            <person name="Li Y."/>
            <person name="Tan C."/>
            <person name="Li Z."/>
            <person name="Guo J."/>
            <person name="Li S."/>
            <person name="Chen X."/>
            <person name="Wang C."/>
            <person name="Dai X."/>
            <person name="Yang H."/>
            <person name="Song W."/>
            <person name="Hou L."/>
            <person name="Xu J."/>
            <person name="Tong Z."/>
            <person name="Xu A."/>
            <person name="Yuan X."/>
            <person name="Wang W."/>
            <person name="Yang Q."/>
            <person name="Chen L."/>
            <person name="Sun Z."/>
            <person name="Wang K."/>
            <person name="Pan B."/>
            <person name="Chen J."/>
            <person name="Bao Y."/>
            <person name="Liu F."/>
            <person name="Qi X."/>
            <person name="Gang D.R."/>
            <person name="Wen J."/>
            <person name="Li J."/>
        </authorList>
    </citation>
    <scope>NUCLEOTIDE SEQUENCE</scope>
    <source>
        <strain evidence="4">Dzin_1.0</strain>
    </source>
</reference>
<dbReference type="Pfam" id="PF20431">
    <property type="entry name" value="E_motif"/>
    <property type="match status" value="1"/>
</dbReference>
<evidence type="ECO:0000313" key="5">
    <source>
        <dbReference type="Proteomes" id="UP001085076"/>
    </source>
</evidence>
<feature type="repeat" description="PPR" evidence="3">
    <location>
        <begin position="521"/>
        <end position="556"/>
    </location>
</feature>
<dbReference type="NCBIfam" id="TIGR00756">
    <property type="entry name" value="PPR"/>
    <property type="match status" value="5"/>
</dbReference>
<reference evidence="4" key="1">
    <citation type="submission" date="2021-03" db="EMBL/GenBank/DDBJ databases">
        <authorList>
            <person name="Li Z."/>
            <person name="Yang C."/>
        </authorList>
    </citation>
    <scope>NUCLEOTIDE SEQUENCE</scope>
    <source>
        <strain evidence="4">Dzin_1.0</strain>
        <tissue evidence="4">Leaf</tissue>
    </source>
</reference>
<sequence length="714" mass="79494">MEITVVPSLALPIPPPPPPSFSSRPTSLSIPTATVRHYNNLIRQHTTSGNHSTSLDLFLQMLPLGLHPNEFTFPFVLKSTSSLSLLPLGLQLHSLLLKSGLLLSNPFCACALLDLYSKLAPLPHTLNLFDRIPQPNLPACNSILSALSRHGLLQESLQLLTLMETWGLDHLGSSSWNSIIAGCVQAGDVELALEVLRLMVAAHSVRLNPATFNTLLPVIPDIRRLESLKELHGFALRALEFVDFDPIDEDRLWSAIATGYALIGSLRDASQLFARVRLKTTRLCMSMISGFLDCGAVEEAFEVFREMALEFGWEGRPLSRFSLTLLLPHCRGLRWRNGLEIHGYAFKVGLALNTSVSNALMAMYAKEGDRESADKVFDKMPEKDTISWNTMLSIHALADDSEHIFWLFRRMLVDDVWPDEYSFSSVLNGCGHSSNLWQGMALHGRMVKCGFSQSYLVVENALMDAYGKCGCVEDARKVFDEMESRDTVSWNTIISCCGFGAAPQEAFSLFERMLRQGFKPNRVTFIALLSACSHAGLLEEGLFFFESMARDHGVVPDLDHYACIIDNLGRAGQLDRAYQFIKDMPMEPDDCIWSALLNACRIHGNVELAEVAAKKLIELEPQHSGYWVLLSNIYADASRWNDVRDVRAAMKYGGVTKCPGFSCIEIVGSETHKFLTGDMSHQQSADIYFALDGLTENLKDEGYIPLLDCRFANV</sequence>
<feature type="repeat" description="PPR" evidence="3">
    <location>
        <begin position="136"/>
        <end position="170"/>
    </location>
</feature>
<dbReference type="GO" id="GO:0009451">
    <property type="term" value="P:RNA modification"/>
    <property type="evidence" value="ECO:0007669"/>
    <property type="project" value="InterPro"/>
</dbReference>
<feature type="repeat" description="PPR" evidence="3">
    <location>
        <begin position="419"/>
        <end position="453"/>
    </location>
</feature>
<dbReference type="InterPro" id="IPR011990">
    <property type="entry name" value="TPR-like_helical_dom_sf"/>
</dbReference>
<dbReference type="Pfam" id="PF01535">
    <property type="entry name" value="PPR"/>
    <property type="match status" value="7"/>
</dbReference>
<evidence type="ECO:0000313" key="4">
    <source>
        <dbReference type="EMBL" id="KAJ0984342.1"/>
    </source>
</evidence>
<feature type="repeat" description="PPR" evidence="3">
    <location>
        <begin position="172"/>
        <end position="206"/>
    </location>
</feature>